<keyword evidence="2" id="KW-1185">Reference proteome</keyword>
<dbReference type="AlphaFoldDB" id="A0A376ACU5"/>
<dbReference type="Gene3D" id="1.10.150.240">
    <property type="entry name" value="Putative phosphatase, domain 2"/>
    <property type="match status" value="1"/>
</dbReference>
<proteinExistence type="predicted"/>
<accession>A0A376ACU5</accession>
<dbReference type="Proteomes" id="UP000254764">
    <property type="component" value="Unassembled WGS sequence"/>
</dbReference>
<dbReference type="InterPro" id="IPR006439">
    <property type="entry name" value="HAD-SF_hydro_IA"/>
</dbReference>
<dbReference type="SFLD" id="SFLDS00003">
    <property type="entry name" value="Haloacid_Dehalogenase"/>
    <property type="match status" value="1"/>
</dbReference>
<evidence type="ECO:0000313" key="2">
    <source>
        <dbReference type="Proteomes" id="UP000254764"/>
    </source>
</evidence>
<sequence length="255" mass="27013">MDTNAAQPFAAAAKTGYPGFPPAFPSPRIFRLSTARHTVYDKRYAGFLFDMDGTLLNSIAAAERVWGRWAARHGLDVEAFLPTMHGKRGIDTIRGLGLPGVDVEAEALVIERGEIEDVEGVVALPGAIDFLNALPSDRWSIVTSAPVALARARIEAAGLPQPPKIVTAEDVAIGKPDPAGYRLGARHIGADPARCLVFEDVMAGVLAAEAAGSDVMVVTATHGHPMETPHPTIASYEGLVVHVDSTGHMQIVRAI</sequence>
<dbReference type="STRING" id="1336235.GCA_000518785_01567"/>
<organism evidence="1 2">
    <name type="scientific">Ciceribacter selenitireducens ATCC BAA-1503</name>
    <dbReference type="NCBI Taxonomy" id="1336235"/>
    <lineage>
        <taxon>Bacteria</taxon>
        <taxon>Pseudomonadati</taxon>
        <taxon>Pseudomonadota</taxon>
        <taxon>Alphaproteobacteria</taxon>
        <taxon>Hyphomicrobiales</taxon>
        <taxon>Rhizobiaceae</taxon>
        <taxon>Ciceribacter</taxon>
    </lineage>
</organism>
<evidence type="ECO:0008006" key="3">
    <source>
        <dbReference type="Google" id="ProtNLM"/>
    </source>
</evidence>
<dbReference type="GO" id="GO:0050308">
    <property type="term" value="F:sugar-phosphatase activity"/>
    <property type="evidence" value="ECO:0007669"/>
    <property type="project" value="TreeGrafter"/>
</dbReference>
<dbReference type="PANTHER" id="PTHR43481">
    <property type="entry name" value="FRUCTOSE-1-PHOSPHATE PHOSPHATASE"/>
    <property type="match status" value="1"/>
</dbReference>
<dbReference type="InterPro" id="IPR051806">
    <property type="entry name" value="HAD-like_SPP"/>
</dbReference>
<dbReference type="SUPFAM" id="SSF56784">
    <property type="entry name" value="HAD-like"/>
    <property type="match status" value="1"/>
</dbReference>
<dbReference type="NCBIfam" id="TIGR01509">
    <property type="entry name" value="HAD-SF-IA-v3"/>
    <property type="match status" value="1"/>
</dbReference>
<evidence type="ECO:0000313" key="1">
    <source>
        <dbReference type="EMBL" id="SSC65636.1"/>
    </source>
</evidence>
<dbReference type="PANTHER" id="PTHR43481:SF4">
    <property type="entry name" value="GLYCEROL-1-PHOSPHATE PHOSPHOHYDROLASE 1-RELATED"/>
    <property type="match status" value="1"/>
</dbReference>
<dbReference type="SFLD" id="SFLDG01129">
    <property type="entry name" value="C1.5:_HAD__Beta-PGM__Phosphata"/>
    <property type="match status" value="1"/>
</dbReference>
<protein>
    <recommendedName>
        <fullName evidence="3">Sugar-phosphatase</fullName>
    </recommendedName>
</protein>
<name>A0A376ACU5_9HYPH</name>
<gene>
    <name evidence="1" type="ORF">RHIZ70_1344</name>
</gene>
<dbReference type="Pfam" id="PF00702">
    <property type="entry name" value="Hydrolase"/>
    <property type="match status" value="1"/>
</dbReference>
<dbReference type="InterPro" id="IPR023198">
    <property type="entry name" value="PGP-like_dom2"/>
</dbReference>
<dbReference type="Gene3D" id="3.40.50.1000">
    <property type="entry name" value="HAD superfamily/HAD-like"/>
    <property type="match status" value="1"/>
</dbReference>
<dbReference type="EMBL" id="UEYP01000001">
    <property type="protein sequence ID" value="SSC65636.1"/>
    <property type="molecule type" value="Genomic_DNA"/>
</dbReference>
<dbReference type="InterPro" id="IPR036412">
    <property type="entry name" value="HAD-like_sf"/>
</dbReference>
<reference evidence="2" key="1">
    <citation type="submission" date="2018-07" db="EMBL/GenBank/DDBJ databases">
        <authorList>
            <person name="Peiro R."/>
            <person name="Begona"/>
            <person name="Cbmso G."/>
            <person name="Lopez M."/>
            <person name="Gonzalez S."/>
        </authorList>
    </citation>
    <scope>NUCLEOTIDE SEQUENCE [LARGE SCALE GENOMIC DNA]</scope>
</reference>
<dbReference type="InterPro" id="IPR023214">
    <property type="entry name" value="HAD_sf"/>
</dbReference>